<evidence type="ECO:0000256" key="1">
    <source>
        <dbReference type="SAM" id="MobiDB-lite"/>
    </source>
</evidence>
<protein>
    <submittedName>
        <fullName evidence="2">Uncharacterized protein</fullName>
    </submittedName>
</protein>
<proteinExistence type="predicted"/>
<name>A0A2W5VFI1_9CAUL</name>
<dbReference type="RefSeq" id="WP_304273223.1">
    <property type="nucleotide sequence ID" value="NZ_QFQZ01000002.1"/>
</dbReference>
<feature type="region of interest" description="Disordered" evidence="1">
    <location>
        <begin position="1"/>
        <end position="21"/>
    </location>
</feature>
<evidence type="ECO:0000313" key="3">
    <source>
        <dbReference type="Proteomes" id="UP000249393"/>
    </source>
</evidence>
<gene>
    <name evidence="2" type="ORF">DI526_01435</name>
</gene>
<evidence type="ECO:0000313" key="2">
    <source>
        <dbReference type="EMBL" id="PZR37207.1"/>
    </source>
</evidence>
<organism evidence="2 3">
    <name type="scientific">Caulobacter segnis</name>
    <dbReference type="NCBI Taxonomy" id="88688"/>
    <lineage>
        <taxon>Bacteria</taxon>
        <taxon>Pseudomonadati</taxon>
        <taxon>Pseudomonadota</taxon>
        <taxon>Alphaproteobacteria</taxon>
        <taxon>Caulobacterales</taxon>
        <taxon>Caulobacteraceae</taxon>
        <taxon>Caulobacter</taxon>
    </lineage>
</organism>
<dbReference type="Proteomes" id="UP000249393">
    <property type="component" value="Unassembled WGS sequence"/>
</dbReference>
<reference evidence="2 3" key="1">
    <citation type="submission" date="2017-08" db="EMBL/GenBank/DDBJ databases">
        <title>Infants hospitalized years apart are colonized by the same room-sourced microbial strains.</title>
        <authorList>
            <person name="Brooks B."/>
            <person name="Olm M.R."/>
            <person name="Firek B.A."/>
            <person name="Baker R."/>
            <person name="Thomas B.C."/>
            <person name="Morowitz M.J."/>
            <person name="Banfield J.F."/>
        </authorList>
    </citation>
    <scope>NUCLEOTIDE SEQUENCE [LARGE SCALE GENOMIC DNA]</scope>
    <source>
        <strain evidence="2">S2_003_000_R2_4</strain>
    </source>
</reference>
<sequence>MSAAIKLFPQRRTPPAPHNDNAPAWQGFNYMPPAPAGGLVERVFALRFWSSRIRAAAAVLVARRILR</sequence>
<comment type="caution">
    <text evidence="2">The sequence shown here is derived from an EMBL/GenBank/DDBJ whole genome shotgun (WGS) entry which is preliminary data.</text>
</comment>
<dbReference type="AlphaFoldDB" id="A0A2W5VFI1"/>
<accession>A0A2W5VFI1</accession>
<dbReference type="EMBL" id="QFQZ01000002">
    <property type="protein sequence ID" value="PZR37207.1"/>
    <property type="molecule type" value="Genomic_DNA"/>
</dbReference>